<keyword evidence="2" id="KW-1185">Reference proteome</keyword>
<evidence type="ECO:0000313" key="1">
    <source>
        <dbReference type="EMBL" id="VDO76572.1"/>
    </source>
</evidence>
<dbReference type="STRING" id="387005.A0A183HVE3"/>
<sequence>MNQLTGNRNIAAVFQGFRASSGDIGHAKSWQTSIKPNNPNPSACITQQQLEQISAEKTASFEIAEQQNEQVRYSFGIHQPILHSEHIISDQNAKDEKVADEKDSGQHIKVELISDNDMEGKNLIYQISSDLAIIGR</sequence>
<name>A0A183HVE3_9BILA</name>
<reference evidence="3" key="1">
    <citation type="submission" date="2016-06" db="UniProtKB">
        <authorList>
            <consortium name="WormBaseParasite"/>
        </authorList>
    </citation>
    <scope>IDENTIFICATION</scope>
</reference>
<dbReference type="AlphaFoldDB" id="A0A183HVE3"/>
<evidence type="ECO:0000313" key="3">
    <source>
        <dbReference type="WBParaSite" id="OFLC_0001145501-mRNA-1"/>
    </source>
</evidence>
<accession>A0A183HVE3</accession>
<evidence type="ECO:0000313" key="2">
    <source>
        <dbReference type="Proteomes" id="UP000267606"/>
    </source>
</evidence>
<organism evidence="3">
    <name type="scientific">Onchocerca flexuosa</name>
    <dbReference type="NCBI Taxonomy" id="387005"/>
    <lineage>
        <taxon>Eukaryota</taxon>
        <taxon>Metazoa</taxon>
        <taxon>Ecdysozoa</taxon>
        <taxon>Nematoda</taxon>
        <taxon>Chromadorea</taxon>
        <taxon>Rhabditida</taxon>
        <taxon>Spirurina</taxon>
        <taxon>Spiruromorpha</taxon>
        <taxon>Filarioidea</taxon>
        <taxon>Onchocercidae</taxon>
        <taxon>Onchocerca</taxon>
    </lineage>
</organism>
<dbReference type="EMBL" id="UZAJ01016544">
    <property type="protein sequence ID" value="VDO76572.1"/>
    <property type="molecule type" value="Genomic_DNA"/>
</dbReference>
<reference evidence="1 2" key="2">
    <citation type="submission" date="2018-11" db="EMBL/GenBank/DDBJ databases">
        <authorList>
            <consortium name="Pathogen Informatics"/>
        </authorList>
    </citation>
    <scope>NUCLEOTIDE SEQUENCE [LARGE SCALE GENOMIC DNA]</scope>
</reference>
<protein>
    <submittedName>
        <fullName evidence="3">Type III secretion protein</fullName>
    </submittedName>
</protein>
<proteinExistence type="predicted"/>
<dbReference type="WBParaSite" id="OFLC_0001145501-mRNA-1">
    <property type="protein sequence ID" value="OFLC_0001145501-mRNA-1"/>
    <property type="gene ID" value="OFLC_0001145501"/>
</dbReference>
<dbReference type="Proteomes" id="UP000267606">
    <property type="component" value="Unassembled WGS sequence"/>
</dbReference>
<gene>
    <name evidence="1" type="ORF">OFLC_LOCUS11455</name>
</gene>